<dbReference type="GO" id="GO:0016787">
    <property type="term" value="F:hydrolase activity"/>
    <property type="evidence" value="ECO:0007669"/>
    <property type="project" value="UniProtKB-KW"/>
</dbReference>
<proteinExistence type="inferred from homology"/>
<dbReference type="RefSeq" id="WP_214537067.1">
    <property type="nucleotide sequence ID" value="NZ_JAHFVK010000002.1"/>
</dbReference>
<sequence length="320" mass="34715">MTYGLATVSSNGTEQVVLVSGERFVPLSHWGEERDLPALLRDWQDVSAQVGAWAADDAAFAASGDFATADVRMPYRPTQVFCTGANYKKHVVGLIMGDPSMRTSEHDDVDPAELKARVEAMMDARAKAPPFAFLKLPASVIGPRDEVILPYDVEKPDWELELGVVIGRRAHRVSEAEAMEYVAGFAVVNDVTARELIFRRDGSAIGADWLSGKSFPTFLPFGPMIVPKECIADPYDLAMKLSVNGKVYQDETTADMMASIERQIAYLSSRVVLEPGDLICTGSPYGNGSAFGVFLKPGDVMEATISGLGNQRNLCVAEKA</sequence>
<comment type="similarity">
    <text evidence="1">Belongs to the FAH family.</text>
</comment>
<evidence type="ECO:0000256" key="1">
    <source>
        <dbReference type="ARBA" id="ARBA00010211"/>
    </source>
</evidence>
<keyword evidence="2" id="KW-0479">Metal-binding</keyword>
<keyword evidence="5" id="KW-1185">Reference proteome</keyword>
<feature type="domain" description="Fumarylacetoacetase-like C-terminal" evidence="3">
    <location>
        <begin position="80"/>
        <end position="313"/>
    </location>
</feature>
<comment type="caution">
    <text evidence="4">The sequence shown here is derived from an EMBL/GenBank/DDBJ whole genome shotgun (WGS) entry which is preliminary data.</text>
</comment>
<evidence type="ECO:0000313" key="5">
    <source>
        <dbReference type="Proteomes" id="UP000811255"/>
    </source>
</evidence>
<keyword evidence="4" id="KW-0378">Hydrolase</keyword>
<evidence type="ECO:0000256" key="2">
    <source>
        <dbReference type="ARBA" id="ARBA00022723"/>
    </source>
</evidence>
<dbReference type="SUPFAM" id="SSF56529">
    <property type="entry name" value="FAH"/>
    <property type="match status" value="1"/>
</dbReference>
<dbReference type="Proteomes" id="UP000811255">
    <property type="component" value="Unassembled WGS sequence"/>
</dbReference>
<organism evidence="4 5">
    <name type="scientific">Croceibacterium selenioxidans</name>
    <dbReference type="NCBI Taxonomy" id="2838833"/>
    <lineage>
        <taxon>Bacteria</taxon>
        <taxon>Pseudomonadati</taxon>
        <taxon>Pseudomonadota</taxon>
        <taxon>Alphaproteobacteria</taxon>
        <taxon>Sphingomonadales</taxon>
        <taxon>Erythrobacteraceae</taxon>
        <taxon>Croceibacterium</taxon>
    </lineage>
</organism>
<reference evidence="4 5" key="1">
    <citation type="submission" date="2021-05" db="EMBL/GenBank/DDBJ databases">
        <title>Croceibacterium sp. LX-88 genome sequence.</title>
        <authorList>
            <person name="Luo X."/>
        </authorList>
    </citation>
    <scope>NUCLEOTIDE SEQUENCE [LARGE SCALE GENOMIC DNA]</scope>
    <source>
        <strain evidence="4 5">LX-88</strain>
    </source>
</reference>
<evidence type="ECO:0000313" key="4">
    <source>
        <dbReference type="EMBL" id="MBT2135355.1"/>
    </source>
</evidence>
<dbReference type="PANTHER" id="PTHR42796">
    <property type="entry name" value="FUMARYLACETOACETATE HYDROLASE DOMAIN-CONTAINING PROTEIN 2A-RELATED"/>
    <property type="match status" value="1"/>
</dbReference>
<protein>
    <submittedName>
        <fullName evidence="4">Fumarylacetoacetate hydrolase family protein</fullName>
    </submittedName>
</protein>
<dbReference type="Gene3D" id="3.90.850.10">
    <property type="entry name" value="Fumarylacetoacetase-like, C-terminal domain"/>
    <property type="match status" value="1"/>
</dbReference>
<dbReference type="InterPro" id="IPR011234">
    <property type="entry name" value="Fumarylacetoacetase-like_C"/>
</dbReference>
<dbReference type="InterPro" id="IPR051121">
    <property type="entry name" value="FAH"/>
</dbReference>
<name>A0ABS5W6J6_9SPHN</name>
<dbReference type="EMBL" id="JAHFVK010000002">
    <property type="protein sequence ID" value="MBT2135355.1"/>
    <property type="molecule type" value="Genomic_DNA"/>
</dbReference>
<gene>
    <name evidence="4" type="ORF">KK137_13535</name>
</gene>
<dbReference type="InterPro" id="IPR036663">
    <property type="entry name" value="Fumarylacetoacetase_C_sf"/>
</dbReference>
<dbReference type="Pfam" id="PF01557">
    <property type="entry name" value="FAA_hydrolase"/>
    <property type="match status" value="1"/>
</dbReference>
<dbReference type="PANTHER" id="PTHR42796:SF4">
    <property type="entry name" value="FUMARYLACETOACETATE HYDROLASE DOMAIN-CONTAINING PROTEIN 2A"/>
    <property type="match status" value="1"/>
</dbReference>
<evidence type="ECO:0000259" key="3">
    <source>
        <dbReference type="Pfam" id="PF01557"/>
    </source>
</evidence>
<accession>A0ABS5W6J6</accession>